<dbReference type="SUPFAM" id="SSF56784">
    <property type="entry name" value="HAD-like"/>
    <property type="match status" value="1"/>
</dbReference>
<comment type="caution">
    <text evidence="2">The sequence shown here is derived from an EMBL/GenBank/DDBJ whole genome shotgun (WGS) entry which is preliminary data.</text>
</comment>
<dbReference type="OrthoDB" id="426235at2759"/>
<dbReference type="InterPro" id="IPR006357">
    <property type="entry name" value="HAD-SF_hydro_IIA"/>
</dbReference>
<dbReference type="AlphaFoldDB" id="A0A9W6F859"/>
<accession>A0A9W6F859</accession>
<protein>
    <submittedName>
        <fullName evidence="2">Uncharacterized protein</fullName>
    </submittedName>
</protein>
<feature type="region of interest" description="Disordered" evidence="1">
    <location>
        <begin position="36"/>
        <end position="73"/>
    </location>
</feature>
<dbReference type="InterPro" id="IPR006356">
    <property type="entry name" value="HAD-SF_hydro_IIA_hyp3"/>
</dbReference>
<evidence type="ECO:0000256" key="1">
    <source>
        <dbReference type="SAM" id="MobiDB-lite"/>
    </source>
</evidence>
<dbReference type="Gene3D" id="3.40.50.1000">
    <property type="entry name" value="HAD superfamily/HAD-like"/>
    <property type="match status" value="2"/>
</dbReference>
<dbReference type="PANTHER" id="PTHR19288">
    <property type="entry name" value="4-NITROPHENYLPHOSPHATASE-RELATED"/>
    <property type="match status" value="1"/>
</dbReference>
<organism evidence="2 3">
    <name type="scientific">Pleodorina starrii</name>
    <dbReference type="NCBI Taxonomy" id="330485"/>
    <lineage>
        <taxon>Eukaryota</taxon>
        <taxon>Viridiplantae</taxon>
        <taxon>Chlorophyta</taxon>
        <taxon>core chlorophytes</taxon>
        <taxon>Chlorophyceae</taxon>
        <taxon>CS clade</taxon>
        <taxon>Chlamydomonadales</taxon>
        <taxon>Volvocaceae</taxon>
        <taxon>Pleodorina</taxon>
    </lineage>
</organism>
<evidence type="ECO:0000313" key="2">
    <source>
        <dbReference type="EMBL" id="GLC60027.1"/>
    </source>
</evidence>
<reference evidence="2 3" key="1">
    <citation type="journal article" date="2023" name="Commun. Biol.">
        <title>Reorganization of the ancestral sex-determining regions during the evolution of trioecy in Pleodorina starrii.</title>
        <authorList>
            <person name="Takahashi K."/>
            <person name="Suzuki S."/>
            <person name="Kawai-Toyooka H."/>
            <person name="Yamamoto K."/>
            <person name="Hamaji T."/>
            <person name="Ootsuki R."/>
            <person name="Yamaguchi H."/>
            <person name="Kawachi M."/>
            <person name="Higashiyama T."/>
            <person name="Nozaki H."/>
        </authorList>
    </citation>
    <scope>NUCLEOTIDE SEQUENCE [LARGE SCALE GENOMIC DNA]</scope>
    <source>
        <strain evidence="2 3">NIES-4479</strain>
    </source>
</reference>
<dbReference type="InterPro" id="IPR036412">
    <property type="entry name" value="HAD-like_sf"/>
</dbReference>
<dbReference type="NCBIfam" id="TIGR01459">
    <property type="entry name" value="HAD-SF-IIA-hyp4"/>
    <property type="match status" value="1"/>
</dbReference>
<gene>
    <name evidence="2" type="primary">PLEST005727</name>
    <name evidence="2" type="ORF">PLESTB_001565100</name>
</gene>
<dbReference type="InterPro" id="IPR023214">
    <property type="entry name" value="HAD_sf"/>
</dbReference>
<evidence type="ECO:0000313" key="3">
    <source>
        <dbReference type="Proteomes" id="UP001165080"/>
    </source>
</evidence>
<proteinExistence type="predicted"/>
<feature type="region of interest" description="Disordered" evidence="1">
    <location>
        <begin position="372"/>
        <end position="392"/>
    </location>
</feature>
<dbReference type="Pfam" id="PF13344">
    <property type="entry name" value="Hydrolase_6"/>
    <property type="match status" value="1"/>
</dbReference>
<name>A0A9W6F859_9CHLO</name>
<dbReference type="PANTHER" id="PTHR19288:SF90">
    <property type="entry name" value="OS08G0542600 PROTEIN"/>
    <property type="match status" value="1"/>
</dbReference>
<sequence length="433" mass="44890">MQVQHALPSRRVQPFCDRPIPLIGCLRPYHSSPCFRPRPERRSLPRPASTAPLATPCTAPATTDSGSGDAAGPMRHVAGLSEIAGRYKALLLDQFGVLHDGRRPYPGAVEAVAAASAAGLRLLIISNSSRRAGGTLDKLSAMGFDPGCFAGVVTSGELTHRYLTRRPDPWWAALGSRCLHMNWSRRGPASLGDFGLQAVTDPRDADFFLAHGTEALSLPGGGVEERPLEELRSLLVGAAEEAARRGGAAPPLVVANPDVVTVDGDDLVAMPGSLAAAYSAAGGQVVLMGKPSPLIYCAAGEMLGLPTDQLLAVGDSLEHDIAGAAAAGIDSLFIAGGIHAREVIREPPQPPQQPPAATVTTTVTVMATVTEGGSAREEEEEEGGGAATAGQAGPLVDMAALRQLVSRHPGLVSGPKGMEGPGAPTYVAMRFLW</sequence>
<dbReference type="Pfam" id="PF13242">
    <property type="entry name" value="Hydrolase_like"/>
    <property type="match status" value="1"/>
</dbReference>
<dbReference type="GO" id="GO:0016791">
    <property type="term" value="F:phosphatase activity"/>
    <property type="evidence" value="ECO:0007669"/>
    <property type="project" value="TreeGrafter"/>
</dbReference>
<dbReference type="Proteomes" id="UP001165080">
    <property type="component" value="Unassembled WGS sequence"/>
</dbReference>
<feature type="compositionally biased region" description="Low complexity" evidence="1">
    <location>
        <begin position="45"/>
        <end position="63"/>
    </location>
</feature>
<dbReference type="EMBL" id="BRXU01000031">
    <property type="protein sequence ID" value="GLC60027.1"/>
    <property type="molecule type" value="Genomic_DNA"/>
</dbReference>
<keyword evidence="3" id="KW-1185">Reference proteome</keyword>
<dbReference type="GO" id="GO:0009507">
    <property type="term" value="C:chloroplast"/>
    <property type="evidence" value="ECO:0007669"/>
    <property type="project" value="TreeGrafter"/>
</dbReference>